<proteinExistence type="predicted"/>
<reference evidence="3" key="1">
    <citation type="submission" date="2013-01" db="EMBL/GenBank/DDBJ databases">
        <title>Draft Genome Sequence of a Mulberry Tree, Morus notabilis C.K. Schneid.</title>
        <authorList>
            <person name="He N."/>
            <person name="Zhao S."/>
        </authorList>
    </citation>
    <scope>NUCLEOTIDE SEQUENCE</scope>
</reference>
<protein>
    <submittedName>
        <fullName evidence="2">Uncharacterized protein</fullName>
    </submittedName>
</protein>
<evidence type="ECO:0000256" key="1">
    <source>
        <dbReference type="SAM" id="MobiDB-lite"/>
    </source>
</evidence>
<gene>
    <name evidence="2" type="ORF">L484_000236</name>
</gene>
<sequence>MEPKKRTKKTAIKSNYCVRRIISLTDEDSTVVNTDCSSKSSSGIRDSITLIPRSRVDVMQHMTQTENRHMLHMSEIESQSMQHMPKIESRSSERVHASAIENNTENR</sequence>
<keyword evidence="3" id="KW-1185">Reference proteome</keyword>
<evidence type="ECO:0000313" key="3">
    <source>
        <dbReference type="Proteomes" id="UP000030645"/>
    </source>
</evidence>
<dbReference type="Proteomes" id="UP000030645">
    <property type="component" value="Unassembled WGS sequence"/>
</dbReference>
<feature type="region of interest" description="Disordered" evidence="1">
    <location>
        <begin position="78"/>
        <end position="107"/>
    </location>
</feature>
<dbReference type="AlphaFoldDB" id="W9R3V2"/>
<organism evidence="2 3">
    <name type="scientific">Morus notabilis</name>
    <dbReference type="NCBI Taxonomy" id="981085"/>
    <lineage>
        <taxon>Eukaryota</taxon>
        <taxon>Viridiplantae</taxon>
        <taxon>Streptophyta</taxon>
        <taxon>Embryophyta</taxon>
        <taxon>Tracheophyta</taxon>
        <taxon>Spermatophyta</taxon>
        <taxon>Magnoliopsida</taxon>
        <taxon>eudicotyledons</taxon>
        <taxon>Gunneridae</taxon>
        <taxon>Pentapetalae</taxon>
        <taxon>rosids</taxon>
        <taxon>fabids</taxon>
        <taxon>Rosales</taxon>
        <taxon>Moraceae</taxon>
        <taxon>Moreae</taxon>
        <taxon>Morus</taxon>
    </lineage>
</organism>
<feature type="compositionally biased region" description="Basic and acidic residues" evidence="1">
    <location>
        <begin position="85"/>
        <end position="96"/>
    </location>
</feature>
<accession>W9R3V2</accession>
<name>W9R3V2_9ROSA</name>
<evidence type="ECO:0000313" key="2">
    <source>
        <dbReference type="EMBL" id="EXB55577.1"/>
    </source>
</evidence>
<dbReference type="EMBL" id="KE344250">
    <property type="protein sequence ID" value="EXB55577.1"/>
    <property type="molecule type" value="Genomic_DNA"/>
</dbReference>